<keyword evidence="7" id="KW-0326">Glycosidase</keyword>
<dbReference type="InterPro" id="IPR001764">
    <property type="entry name" value="Glyco_hydro_3_N"/>
</dbReference>
<comment type="catalytic activity">
    <reaction evidence="1">
        <text>Hydrolysis of terminal, non-reducing beta-D-glucosyl residues with release of beta-D-glucose.</text>
        <dbReference type="EC" id="3.2.1.21"/>
    </reaction>
</comment>
<evidence type="ECO:0000313" key="10">
    <source>
        <dbReference type="EMBL" id="KEY67396.1"/>
    </source>
</evidence>
<dbReference type="InterPro" id="IPR051915">
    <property type="entry name" value="Cellulose_Degrad_GH3"/>
</dbReference>
<comment type="similarity">
    <text evidence="2">Belongs to the glycosyl hydrolase 3 family.</text>
</comment>
<evidence type="ECO:0000256" key="6">
    <source>
        <dbReference type="ARBA" id="ARBA00023180"/>
    </source>
</evidence>
<dbReference type="GO" id="GO:0009251">
    <property type="term" value="P:glucan catabolic process"/>
    <property type="evidence" value="ECO:0007669"/>
    <property type="project" value="TreeGrafter"/>
</dbReference>
<evidence type="ECO:0000256" key="8">
    <source>
        <dbReference type="SAM" id="SignalP"/>
    </source>
</evidence>
<keyword evidence="6" id="KW-0325">Glycoprotein</keyword>
<dbReference type="HOGENOM" id="CLU_797339_0_0_1"/>
<dbReference type="EC" id="3.2.1.21" evidence="3"/>
<feature type="signal peptide" evidence="8">
    <location>
        <begin position="1"/>
        <end position="24"/>
    </location>
</feature>
<sequence length="416" mass="45486">MFSSSFLKATTSLALVLLCAPVFASTAATSRAVHNATANLPFRNPMLCIESRVDDLLSRMTIEEKAGQLFHTILFSGPNGTFASATAELNSTDFVIGTHRPVGLEEYESVGFSFNKPVVTGLLKETLGFKGVVLTDWGLITDTTVGGQPWIAKAWGVEEPSELERVARVLDAGCDQFGGDSRPELVVELVQRGFVEESKIDISVRKLLREKFILGLFDEPFVDVDAASSVVGNPYFRRLSLEAQRALHTLLTNRNNTLPLRALSTETAIYVEGFDKALLADRGFTVVATPEEADLAILRSLEYTAEEKERQAKIYDQVPTIVDINFNRPAAVPEVAEKAVALFVTYGSSTQALLDVVFNTDGAEPLGKLPFDLPRSDAAVETSSEDQPFDTPDPVFRFDHGLRYKPLPCRGCSSVL</sequence>
<dbReference type="InterPro" id="IPR036962">
    <property type="entry name" value="Glyco_hydro_3_N_sf"/>
</dbReference>
<reference evidence="10 11" key="1">
    <citation type="journal article" date="2014" name="BMC Genomics">
        <title>Comparative genome sequencing reveals chemotype-specific gene clusters in the toxigenic black mold Stachybotrys.</title>
        <authorList>
            <person name="Semeiks J."/>
            <person name="Borek D."/>
            <person name="Otwinowski Z."/>
            <person name="Grishin N.V."/>
        </authorList>
    </citation>
    <scope>NUCLEOTIDE SEQUENCE [LARGE SCALE GENOMIC DNA]</scope>
    <source>
        <strain evidence="11">CBS 109288 / IBT 7711</strain>
    </source>
</reference>
<proteinExistence type="inferred from homology"/>
<gene>
    <name evidence="10" type="ORF">S7711_08876</name>
</gene>
<dbReference type="Gene3D" id="3.40.50.1700">
    <property type="entry name" value="Glycoside hydrolase family 3 C-terminal domain"/>
    <property type="match status" value="1"/>
</dbReference>
<dbReference type="SUPFAM" id="SSF51445">
    <property type="entry name" value="(Trans)glycosidases"/>
    <property type="match status" value="1"/>
</dbReference>
<dbReference type="Gene3D" id="3.20.20.300">
    <property type="entry name" value="Glycoside hydrolase, family 3, N-terminal domain"/>
    <property type="match status" value="2"/>
</dbReference>
<protein>
    <recommendedName>
        <fullName evidence="3">beta-glucosidase</fullName>
        <ecNumber evidence="3">3.2.1.21</ecNumber>
    </recommendedName>
</protein>
<dbReference type="PANTHER" id="PTHR30620">
    <property type="entry name" value="PERIPLASMIC BETA-GLUCOSIDASE-RELATED"/>
    <property type="match status" value="1"/>
</dbReference>
<evidence type="ECO:0000256" key="5">
    <source>
        <dbReference type="ARBA" id="ARBA00022801"/>
    </source>
</evidence>
<evidence type="ECO:0000256" key="4">
    <source>
        <dbReference type="ARBA" id="ARBA00022729"/>
    </source>
</evidence>
<keyword evidence="11" id="KW-1185">Reference proteome</keyword>
<dbReference type="InterPro" id="IPR017853">
    <property type="entry name" value="GH"/>
</dbReference>
<dbReference type="SUPFAM" id="SSF52279">
    <property type="entry name" value="Beta-D-glucan exohydrolase, C-terminal domain"/>
    <property type="match status" value="1"/>
</dbReference>
<evidence type="ECO:0000256" key="7">
    <source>
        <dbReference type="ARBA" id="ARBA00023295"/>
    </source>
</evidence>
<evidence type="ECO:0000259" key="9">
    <source>
        <dbReference type="Pfam" id="PF00933"/>
    </source>
</evidence>
<evidence type="ECO:0000256" key="2">
    <source>
        <dbReference type="ARBA" id="ARBA00005336"/>
    </source>
</evidence>
<dbReference type="PANTHER" id="PTHR30620:SF16">
    <property type="entry name" value="LYSOSOMAL BETA GLUCOSIDASE"/>
    <property type="match status" value="1"/>
</dbReference>
<feature type="domain" description="Glycoside hydrolase family 3 N-terminal" evidence="9">
    <location>
        <begin position="102"/>
        <end position="209"/>
    </location>
</feature>
<keyword evidence="5" id="KW-0378">Hydrolase</keyword>
<evidence type="ECO:0000313" key="11">
    <source>
        <dbReference type="Proteomes" id="UP000028045"/>
    </source>
</evidence>
<dbReference type="InterPro" id="IPR036881">
    <property type="entry name" value="Glyco_hydro_3_C_sf"/>
</dbReference>
<dbReference type="EMBL" id="KL648620">
    <property type="protein sequence ID" value="KEY67396.1"/>
    <property type="molecule type" value="Genomic_DNA"/>
</dbReference>
<dbReference type="Proteomes" id="UP000028045">
    <property type="component" value="Unassembled WGS sequence"/>
</dbReference>
<feature type="chain" id="PRO_5001771030" description="beta-glucosidase" evidence="8">
    <location>
        <begin position="25"/>
        <end position="416"/>
    </location>
</feature>
<keyword evidence="4 8" id="KW-0732">Signal</keyword>
<name>A0A084AQ17_STACB</name>
<organism evidence="10 11">
    <name type="scientific">Stachybotrys chartarum (strain CBS 109288 / IBT 7711)</name>
    <name type="common">Toxic black mold</name>
    <name type="synonym">Stilbospora chartarum</name>
    <dbReference type="NCBI Taxonomy" id="1280523"/>
    <lineage>
        <taxon>Eukaryota</taxon>
        <taxon>Fungi</taxon>
        <taxon>Dikarya</taxon>
        <taxon>Ascomycota</taxon>
        <taxon>Pezizomycotina</taxon>
        <taxon>Sordariomycetes</taxon>
        <taxon>Hypocreomycetidae</taxon>
        <taxon>Hypocreales</taxon>
        <taxon>Stachybotryaceae</taxon>
        <taxon>Stachybotrys</taxon>
    </lineage>
</organism>
<accession>A0A084AQ17</accession>
<dbReference type="Pfam" id="PF00933">
    <property type="entry name" value="Glyco_hydro_3"/>
    <property type="match status" value="1"/>
</dbReference>
<evidence type="ECO:0000256" key="1">
    <source>
        <dbReference type="ARBA" id="ARBA00000448"/>
    </source>
</evidence>
<dbReference type="GO" id="GO:0008422">
    <property type="term" value="F:beta-glucosidase activity"/>
    <property type="evidence" value="ECO:0007669"/>
    <property type="project" value="UniProtKB-EC"/>
</dbReference>
<evidence type="ECO:0000256" key="3">
    <source>
        <dbReference type="ARBA" id="ARBA00012744"/>
    </source>
</evidence>
<dbReference type="AlphaFoldDB" id="A0A084AQ17"/>